<dbReference type="AlphaFoldDB" id="A0A0E9LZQ8"/>
<sequence>MKTVKWKKMATQKILVSTELDELSAKITEFAVGLSAQLGASELILLNVIIPARVHTFSTTGDISTYDTHNVNLFNTELMKKHQLLVNEEAMKYSSAQINVKPVVRFNESKTNLNSLIESFKASLVVIGSRDEDSLLSQIFGSHSDEIVKKTDYPAIVLKEDTKVSEIHKIVVPLDVNEKDQSGLEKIADFAQALQARVNLLYVDMDGETPPDLAIEKMRDLAKEYHLANYAISVVSSHTLEEGIQGFVRKNNPDMIAVLSQGKGKIKKLIFGSSTQDIIKEADIPVFITKIH</sequence>
<feature type="domain" description="UspA" evidence="2">
    <location>
        <begin position="167"/>
        <end position="290"/>
    </location>
</feature>
<dbReference type="InterPro" id="IPR006015">
    <property type="entry name" value="Universal_stress_UspA"/>
</dbReference>
<dbReference type="PANTHER" id="PTHR46268:SF6">
    <property type="entry name" value="UNIVERSAL STRESS PROTEIN UP12"/>
    <property type="match status" value="1"/>
</dbReference>
<gene>
    <name evidence="3" type="ORF">JCM15548_13104</name>
</gene>
<protein>
    <submittedName>
        <fullName evidence="3">UspA protein</fullName>
    </submittedName>
</protein>
<evidence type="ECO:0000313" key="4">
    <source>
        <dbReference type="Proteomes" id="UP000032900"/>
    </source>
</evidence>
<dbReference type="Pfam" id="PF00582">
    <property type="entry name" value="Usp"/>
    <property type="match status" value="2"/>
</dbReference>
<organism evidence="3 4">
    <name type="scientific">Geofilum rubicundum JCM 15548</name>
    <dbReference type="NCBI Taxonomy" id="1236989"/>
    <lineage>
        <taxon>Bacteria</taxon>
        <taxon>Pseudomonadati</taxon>
        <taxon>Bacteroidota</taxon>
        <taxon>Bacteroidia</taxon>
        <taxon>Marinilabiliales</taxon>
        <taxon>Marinilabiliaceae</taxon>
        <taxon>Geofilum</taxon>
    </lineage>
</organism>
<dbReference type="InterPro" id="IPR014729">
    <property type="entry name" value="Rossmann-like_a/b/a_fold"/>
</dbReference>
<evidence type="ECO:0000259" key="2">
    <source>
        <dbReference type="Pfam" id="PF00582"/>
    </source>
</evidence>
<dbReference type="InterPro" id="IPR006016">
    <property type="entry name" value="UspA"/>
</dbReference>
<dbReference type="SUPFAM" id="SSF52402">
    <property type="entry name" value="Adenine nucleotide alpha hydrolases-like"/>
    <property type="match status" value="2"/>
</dbReference>
<dbReference type="PRINTS" id="PR01438">
    <property type="entry name" value="UNVRSLSTRESS"/>
</dbReference>
<proteinExistence type="inferred from homology"/>
<keyword evidence="4" id="KW-1185">Reference proteome</keyword>
<dbReference type="OrthoDB" id="9788959at2"/>
<reference evidence="3 4" key="1">
    <citation type="journal article" date="2015" name="Microbes Environ.">
        <title>Distribution and evolution of nitrogen fixation genes in the phylum bacteroidetes.</title>
        <authorList>
            <person name="Inoue J."/>
            <person name="Oshima K."/>
            <person name="Suda W."/>
            <person name="Sakamoto M."/>
            <person name="Iino T."/>
            <person name="Noda S."/>
            <person name="Hongoh Y."/>
            <person name="Hattori M."/>
            <person name="Ohkuma M."/>
        </authorList>
    </citation>
    <scope>NUCLEOTIDE SEQUENCE [LARGE SCALE GENOMIC DNA]</scope>
    <source>
        <strain evidence="3">JCM 15548</strain>
    </source>
</reference>
<feature type="domain" description="UspA" evidence="2">
    <location>
        <begin position="12"/>
        <end position="159"/>
    </location>
</feature>
<dbReference type="Gene3D" id="3.40.50.620">
    <property type="entry name" value="HUPs"/>
    <property type="match status" value="2"/>
</dbReference>
<dbReference type="EMBL" id="BAZW01000030">
    <property type="protein sequence ID" value="GAO30793.1"/>
    <property type="molecule type" value="Genomic_DNA"/>
</dbReference>
<comment type="similarity">
    <text evidence="1">Belongs to the universal stress protein A family.</text>
</comment>
<accession>A0A0E9LZQ8</accession>
<evidence type="ECO:0000313" key="3">
    <source>
        <dbReference type="EMBL" id="GAO30793.1"/>
    </source>
</evidence>
<dbReference type="STRING" id="1236989.JCM15548_13104"/>
<dbReference type="Proteomes" id="UP000032900">
    <property type="component" value="Unassembled WGS sequence"/>
</dbReference>
<comment type="caution">
    <text evidence="3">The sequence shown here is derived from an EMBL/GenBank/DDBJ whole genome shotgun (WGS) entry which is preliminary data.</text>
</comment>
<name>A0A0E9LZQ8_9BACT</name>
<evidence type="ECO:0000256" key="1">
    <source>
        <dbReference type="ARBA" id="ARBA00008791"/>
    </source>
</evidence>
<dbReference type="PANTHER" id="PTHR46268">
    <property type="entry name" value="STRESS RESPONSE PROTEIN NHAX"/>
    <property type="match status" value="1"/>
</dbReference>
<dbReference type="CDD" id="cd00293">
    <property type="entry name" value="USP-like"/>
    <property type="match status" value="2"/>
</dbReference>